<comment type="caution">
    <text evidence="1">The sequence shown here is derived from an EMBL/GenBank/DDBJ whole genome shotgun (WGS) entry which is preliminary data.</text>
</comment>
<evidence type="ECO:0000313" key="4">
    <source>
        <dbReference type="Proteomes" id="UP000494211"/>
    </source>
</evidence>
<dbReference type="Proteomes" id="UP000331308">
    <property type="component" value="Unassembled WGS sequence"/>
</dbReference>
<dbReference type="Proteomes" id="UP000494211">
    <property type="component" value="Unassembled WGS sequence"/>
</dbReference>
<evidence type="ECO:0000313" key="1">
    <source>
        <dbReference type="EMBL" id="VUX65159.1"/>
    </source>
</evidence>
<sequence length="34" mass="3863">MIALAESGMSTLSYSSEFRSQVENERSYNSVYLL</sequence>
<organism evidence="1 3">
    <name type="scientific">Bifidobacterium pseudocatenulatum</name>
    <dbReference type="NCBI Taxonomy" id="28026"/>
    <lineage>
        <taxon>Bacteria</taxon>
        <taxon>Bacillati</taxon>
        <taxon>Actinomycetota</taxon>
        <taxon>Actinomycetes</taxon>
        <taxon>Bifidobacteriales</taxon>
        <taxon>Bifidobacteriaceae</taxon>
        <taxon>Bifidobacterium</taxon>
    </lineage>
</organism>
<dbReference type="EMBL" id="CABWJV010000003">
    <property type="protein sequence ID" value="VWQ19506.1"/>
    <property type="molecule type" value="Genomic_DNA"/>
</dbReference>
<reference evidence="2 4" key="2">
    <citation type="submission" date="2019-10" db="EMBL/GenBank/DDBJ databases">
        <authorList>
            <consortium name="Melissa Lawson"/>
            <person name="O'neill I."/>
        </authorList>
    </citation>
    <scope>NUCLEOTIDE SEQUENCE [LARGE SCALE GENOMIC DNA]</scope>
    <source>
        <strain evidence="2">LH_658</strain>
    </source>
</reference>
<evidence type="ECO:0000313" key="3">
    <source>
        <dbReference type="Proteomes" id="UP000331308"/>
    </source>
</evidence>
<evidence type="ECO:0000313" key="2">
    <source>
        <dbReference type="EMBL" id="VWQ19506.1"/>
    </source>
</evidence>
<reference evidence="1 3" key="1">
    <citation type="submission" date="2019-07" db="EMBL/GenBank/DDBJ databases">
        <authorList>
            <person name="Chang H.-W."/>
            <person name="Raman A."/>
            <person name="Venkatesh S."/>
            <person name="Gehrig J."/>
        </authorList>
    </citation>
    <scope>NUCLEOTIDE SEQUENCE [LARGE SCALE GENOMIC DNA]</scope>
    <source>
        <strain evidence="1">Bifidobacterium_pseudocatenulatum_LFYP_29</strain>
    </source>
</reference>
<protein>
    <submittedName>
        <fullName evidence="1">Uncharacterized protein</fullName>
    </submittedName>
</protein>
<proteinExistence type="predicted"/>
<dbReference type="EMBL" id="CABHOD010000008">
    <property type="protein sequence ID" value="VUX65159.1"/>
    <property type="molecule type" value="Genomic_DNA"/>
</dbReference>
<accession>A0AAX3IYB1</accession>
<dbReference type="AlphaFoldDB" id="A0AAX3IYB1"/>
<keyword evidence="4" id="KW-1185">Reference proteome</keyword>
<name>A0AAX3IYB1_BIFPS</name>
<gene>
    <name evidence="2" type="ORF">BIFLH658_01091</name>
    <name evidence="1" type="ORF">BPLFYP29_01780</name>
</gene>